<dbReference type="PANTHER" id="PTHR30561:SF0">
    <property type="entry name" value="GUANIDINIUM EXPORTER"/>
    <property type="match status" value="1"/>
</dbReference>
<dbReference type="PANTHER" id="PTHR30561">
    <property type="entry name" value="SMR FAMILY PROTON-DEPENDENT DRUG EFFLUX TRANSPORTER SUGE"/>
    <property type="match status" value="1"/>
</dbReference>
<comment type="caution">
    <text evidence="11">The sequence shown here is derived from an EMBL/GenBank/DDBJ whole genome shotgun (WGS) entry which is preliminary data.</text>
</comment>
<gene>
    <name evidence="11" type="ORF">ACFOD6_01275</name>
</gene>
<evidence type="ECO:0000256" key="5">
    <source>
        <dbReference type="ARBA" id="ARBA00022989"/>
    </source>
</evidence>
<name>A0ABV7DNS2_9RHOB</name>
<dbReference type="EMBL" id="JBHRSM010000001">
    <property type="protein sequence ID" value="MFC3084666.1"/>
    <property type="molecule type" value="Genomic_DNA"/>
</dbReference>
<protein>
    <recommendedName>
        <fullName evidence="8">Guanidinium exporter</fullName>
    </recommendedName>
</protein>
<evidence type="ECO:0000313" key="12">
    <source>
        <dbReference type="Proteomes" id="UP001595445"/>
    </source>
</evidence>
<feature type="transmembrane region" description="Helical" evidence="10">
    <location>
        <begin position="48"/>
        <end position="68"/>
    </location>
</feature>
<feature type="transmembrane region" description="Helical" evidence="10">
    <location>
        <begin position="18"/>
        <end position="36"/>
    </location>
</feature>
<keyword evidence="5 10" id="KW-1133">Transmembrane helix</keyword>
<evidence type="ECO:0000256" key="7">
    <source>
        <dbReference type="ARBA" id="ARBA00038151"/>
    </source>
</evidence>
<evidence type="ECO:0000256" key="8">
    <source>
        <dbReference type="ARBA" id="ARBA00039168"/>
    </source>
</evidence>
<reference evidence="12" key="1">
    <citation type="journal article" date="2019" name="Int. J. Syst. Evol. Microbiol.">
        <title>The Global Catalogue of Microorganisms (GCM) 10K type strain sequencing project: providing services to taxonomists for standard genome sequencing and annotation.</title>
        <authorList>
            <consortium name="The Broad Institute Genomics Platform"/>
            <consortium name="The Broad Institute Genome Sequencing Center for Infectious Disease"/>
            <person name="Wu L."/>
            <person name="Ma J."/>
        </authorList>
    </citation>
    <scope>NUCLEOTIDE SEQUENCE [LARGE SCALE GENOMIC DNA]</scope>
    <source>
        <strain evidence="12">KCTC 62102</strain>
    </source>
</reference>
<dbReference type="SUPFAM" id="SSF103481">
    <property type="entry name" value="Multidrug resistance efflux transporter EmrE"/>
    <property type="match status" value="1"/>
</dbReference>
<evidence type="ECO:0000256" key="3">
    <source>
        <dbReference type="ARBA" id="ARBA00022475"/>
    </source>
</evidence>
<sequence>MESGGALGLKYSDGFTRLWPAVVTVVLMLRSVWLLAAAMKTLPVGTAYAVWVGIGAVGTAVAAVSLFHEPVNLMRVAGNLLIFAGIVALKFAGSGIVRWAILPTLPLRF</sequence>
<evidence type="ECO:0000313" key="11">
    <source>
        <dbReference type="EMBL" id="MFC3084666.1"/>
    </source>
</evidence>
<keyword evidence="6 10" id="KW-0472">Membrane</keyword>
<dbReference type="Gene3D" id="1.10.3730.20">
    <property type="match status" value="1"/>
</dbReference>
<keyword evidence="12" id="KW-1185">Reference proteome</keyword>
<dbReference type="Pfam" id="PF00893">
    <property type="entry name" value="Multi_Drug_Res"/>
    <property type="match status" value="1"/>
</dbReference>
<organism evidence="11 12">
    <name type="scientific">Tabrizicola soli</name>
    <dbReference type="NCBI Taxonomy" id="2185115"/>
    <lineage>
        <taxon>Bacteria</taxon>
        <taxon>Pseudomonadati</taxon>
        <taxon>Pseudomonadota</taxon>
        <taxon>Alphaproteobacteria</taxon>
        <taxon>Rhodobacterales</taxon>
        <taxon>Paracoccaceae</taxon>
        <taxon>Tabrizicola</taxon>
    </lineage>
</organism>
<dbReference type="InterPro" id="IPR037185">
    <property type="entry name" value="EmrE-like"/>
</dbReference>
<evidence type="ECO:0000256" key="2">
    <source>
        <dbReference type="ARBA" id="ARBA00022448"/>
    </source>
</evidence>
<dbReference type="Proteomes" id="UP001595445">
    <property type="component" value="Unassembled WGS sequence"/>
</dbReference>
<keyword evidence="3" id="KW-1003">Cell membrane</keyword>
<keyword evidence="2" id="KW-0813">Transport</keyword>
<evidence type="ECO:0000256" key="10">
    <source>
        <dbReference type="SAM" id="Phobius"/>
    </source>
</evidence>
<comment type="subcellular location">
    <subcellularLocation>
        <location evidence="1 9">Cell membrane</location>
        <topology evidence="1 9">Multi-pass membrane protein</topology>
    </subcellularLocation>
</comment>
<evidence type="ECO:0000256" key="1">
    <source>
        <dbReference type="ARBA" id="ARBA00004651"/>
    </source>
</evidence>
<feature type="transmembrane region" description="Helical" evidence="10">
    <location>
        <begin position="80"/>
        <end position="101"/>
    </location>
</feature>
<dbReference type="InterPro" id="IPR000390">
    <property type="entry name" value="Small_drug/metabolite_transptr"/>
</dbReference>
<evidence type="ECO:0000256" key="4">
    <source>
        <dbReference type="ARBA" id="ARBA00022692"/>
    </source>
</evidence>
<dbReference type="RefSeq" id="WP_197642480.1">
    <property type="nucleotide sequence ID" value="NZ_JAEACP010000005.1"/>
</dbReference>
<accession>A0ABV7DNS2</accession>
<evidence type="ECO:0000256" key="6">
    <source>
        <dbReference type="ARBA" id="ARBA00023136"/>
    </source>
</evidence>
<comment type="similarity">
    <text evidence="7">Belongs to the drug/metabolite transporter (DMT) superfamily. Small multidrug resistance (SMR) (TC 2.A.7.1) family. Gdx/SugE subfamily.</text>
</comment>
<evidence type="ECO:0000256" key="9">
    <source>
        <dbReference type="RuleBase" id="RU003942"/>
    </source>
</evidence>
<keyword evidence="4 9" id="KW-0812">Transmembrane</keyword>
<proteinExistence type="inferred from homology"/>
<dbReference type="InterPro" id="IPR045324">
    <property type="entry name" value="Small_multidrug_res"/>
</dbReference>